<organism evidence="7 8">
    <name type="scientific">Kibdelosporangium philippinense</name>
    <dbReference type="NCBI Taxonomy" id="211113"/>
    <lineage>
        <taxon>Bacteria</taxon>
        <taxon>Bacillati</taxon>
        <taxon>Actinomycetota</taxon>
        <taxon>Actinomycetes</taxon>
        <taxon>Pseudonocardiales</taxon>
        <taxon>Pseudonocardiaceae</taxon>
        <taxon>Kibdelosporangium</taxon>
    </lineage>
</organism>
<comment type="caution">
    <text evidence="7">The sequence shown here is derived from an EMBL/GenBank/DDBJ whole genome shotgun (WGS) entry which is preliminary data.</text>
</comment>
<reference evidence="7 8" key="1">
    <citation type="submission" date="2021-12" db="EMBL/GenBank/DDBJ databases">
        <title>Genome sequence of Kibdelosporangium philippinense ATCC 49844.</title>
        <authorList>
            <person name="Fedorov E.A."/>
            <person name="Omeragic M."/>
            <person name="Shalygina K.F."/>
            <person name="Maclea K.S."/>
        </authorList>
    </citation>
    <scope>NUCLEOTIDE SEQUENCE [LARGE SCALE GENOMIC DNA]</scope>
    <source>
        <strain evidence="7 8">ATCC 49844</strain>
    </source>
</reference>
<feature type="transmembrane region" description="Helical" evidence="6">
    <location>
        <begin position="32"/>
        <end position="49"/>
    </location>
</feature>
<protein>
    <submittedName>
        <fullName evidence="7">ABC transporter permease</fullName>
    </submittedName>
</protein>
<feature type="transmembrane region" description="Helical" evidence="6">
    <location>
        <begin position="113"/>
        <end position="133"/>
    </location>
</feature>
<feature type="transmembrane region" description="Helical" evidence="6">
    <location>
        <begin position="184"/>
        <end position="206"/>
    </location>
</feature>
<evidence type="ECO:0000256" key="2">
    <source>
        <dbReference type="ARBA" id="ARBA00022475"/>
    </source>
</evidence>
<dbReference type="PANTHER" id="PTHR32196:SF72">
    <property type="entry name" value="RIBOSE IMPORT PERMEASE PROTEIN RBSC"/>
    <property type="match status" value="1"/>
</dbReference>
<accession>A0ABS8Z2L1</accession>
<evidence type="ECO:0000256" key="4">
    <source>
        <dbReference type="ARBA" id="ARBA00022989"/>
    </source>
</evidence>
<evidence type="ECO:0000256" key="3">
    <source>
        <dbReference type="ARBA" id="ARBA00022692"/>
    </source>
</evidence>
<dbReference type="EMBL" id="JAJVCN010000001">
    <property type="protein sequence ID" value="MCE7002159.1"/>
    <property type="molecule type" value="Genomic_DNA"/>
</dbReference>
<keyword evidence="4 6" id="KW-1133">Transmembrane helix</keyword>
<evidence type="ECO:0000313" key="7">
    <source>
        <dbReference type="EMBL" id="MCE7002159.1"/>
    </source>
</evidence>
<feature type="transmembrane region" description="Helical" evidence="6">
    <location>
        <begin position="275"/>
        <end position="303"/>
    </location>
</feature>
<name>A0ABS8Z2L1_9PSEU</name>
<sequence>MSRLRQARRVRHAAPAPSASVSRLRRLATRQTSMILLVLVFTALIFAVLSPAEFATTGNARNVALDASVLLVLAVGSTFVIITAGIDLSVGSVLVFSGVVCAEAMGAMGGNGWGTALVGLVVAVVSGVAWGMFNGVLVARAKIPSFVVTLGTLGAALGLAYIMTDGLDVRTVPEALVEMGIGRVAGVPWLVLIALAVAIVFGVLLAQTRFGRHTYAIGANMQAAERATINVKSHLITVYAIAGALGGIAGYLSLARFGTTTIAGHATDNLQVITAVVIGGTSLFGGIGTILGTCIGVLIPVVLQNGFVIMGLVPYWQQVAVGAVLIIAVLVDQLRRARASG</sequence>
<feature type="transmembrane region" description="Helical" evidence="6">
    <location>
        <begin position="315"/>
        <end position="331"/>
    </location>
</feature>
<dbReference type="Proteomes" id="UP001521150">
    <property type="component" value="Unassembled WGS sequence"/>
</dbReference>
<dbReference type="InterPro" id="IPR001851">
    <property type="entry name" value="ABC_transp_permease"/>
</dbReference>
<keyword evidence="8" id="KW-1185">Reference proteome</keyword>
<feature type="transmembrane region" description="Helical" evidence="6">
    <location>
        <begin position="236"/>
        <end position="254"/>
    </location>
</feature>
<feature type="transmembrane region" description="Helical" evidence="6">
    <location>
        <begin position="69"/>
        <end position="101"/>
    </location>
</feature>
<evidence type="ECO:0000313" key="8">
    <source>
        <dbReference type="Proteomes" id="UP001521150"/>
    </source>
</evidence>
<feature type="transmembrane region" description="Helical" evidence="6">
    <location>
        <begin position="145"/>
        <end position="163"/>
    </location>
</feature>
<dbReference type="PANTHER" id="PTHR32196">
    <property type="entry name" value="ABC TRANSPORTER PERMEASE PROTEIN YPHD-RELATED-RELATED"/>
    <property type="match status" value="1"/>
</dbReference>
<evidence type="ECO:0000256" key="5">
    <source>
        <dbReference type="ARBA" id="ARBA00023136"/>
    </source>
</evidence>
<dbReference type="RefSeq" id="WP_233723194.1">
    <property type="nucleotide sequence ID" value="NZ_JAJVCN010000001.1"/>
</dbReference>
<keyword evidence="5 6" id="KW-0472">Membrane</keyword>
<evidence type="ECO:0000256" key="1">
    <source>
        <dbReference type="ARBA" id="ARBA00004651"/>
    </source>
</evidence>
<evidence type="ECO:0000256" key="6">
    <source>
        <dbReference type="SAM" id="Phobius"/>
    </source>
</evidence>
<gene>
    <name evidence="7" type="ORF">LWC34_04855</name>
</gene>
<keyword evidence="3 6" id="KW-0812">Transmembrane</keyword>
<proteinExistence type="predicted"/>
<comment type="subcellular location">
    <subcellularLocation>
        <location evidence="1">Cell membrane</location>
        <topology evidence="1">Multi-pass membrane protein</topology>
    </subcellularLocation>
</comment>
<dbReference type="CDD" id="cd06579">
    <property type="entry name" value="TM_PBP1_transp_AraH_like"/>
    <property type="match status" value="1"/>
</dbReference>
<keyword evidence="2" id="KW-1003">Cell membrane</keyword>
<dbReference type="Pfam" id="PF02653">
    <property type="entry name" value="BPD_transp_2"/>
    <property type="match status" value="1"/>
</dbReference>